<feature type="compositionally biased region" description="Basic and acidic residues" evidence="1">
    <location>
        <begin position="142"/>
        <end position="151"/>
    </location>
</feature>
<feature type="compositionally biased region" description="Polar residues" evidence="1">
    <location>
        <begin position="154"/>
        <end position="171"/>
    </location>
</feature>
<feature type="region of interest" description="Disordered" evidence="1">
    <location>
        <begin position="142"/>
        <end position="171"/>
    </location>
</feature>
<sequence>MLNNQIFDQTCFHQARRNSRLQRSQTAVIDHRYSSPVTYEDLDSSNSANQISSTTVLSNNEQNKTRMPHMPSNSHAPQKLTRNYSISSNRDPIPDDQEKMSQEMKRKLANDLLSTLTTLRIREWRKRSIGSTFNHCDSLKEMNTENVETGKKPLSQQKESSSAPSFFTADN</sequence>
<protein>
    <submittedName>
        <fullName evidence="3">Uncharacterized protein</fullName>
    </submittedName>
</protein>
<name>A0A914P6U7_9BILA</name>
<evidence type="ECO:0000256" key="1">
    <source>
        <dbReference type="SAM" id="MobiDB-lite"/>
    </source>
</evidence>
<evidence type="ECO:0000313" key="3">
    <source>
        <dbReference type="WBParaSite" id="PDA_v2.g10430.t1"/>
    </source>
</evidence>
<dbReference type="AlphaFoldDB" id="A0A914P6U7"/>
<reference evidence="3" key="1">
    <citation type="submission" date="2022-11" db="UniProtKB">
        <authorList>
            <consortium name="WormBaseParasite"/>
        </authorList>
    </citation>
    <scope>IDENTIFICATION</scope>
</reference>
<feature type="compositionally biased region" description="Polar residues" evidence="1">
    <location>
        <begin position="71"/>
        <end position="90"/>
    </location>
</feature>
<organism evidence="2 3">
    <name type="scientific">Panagrolaimus davidi</name>
    <dbReference type="NCBI Taxonomy" id="227884"/>
    <lineage>
        <taxon>Eukaryota</taxon>
        <taxon>Metazoa</taxon>
        <taxon>Ecdysozoa</taxon>
        <taxon>Nematoda</taxon>
        <taxon>Chromadorea</taxon>
        <taxon>Rhabditida</taxon>
        <taxon>Tylenchina</taxon>
        <taxon>Panagrolaimomorpha</taxon>
        <taxon>Panagrolaimoidea</taxon>
        <taxon>Panagrolaimidae</taxon>
        <taxon>Panagrolaimus</taxon>
    </lineage>
</organism>
<accession>A0A914P6U7</accession>
<feature type="region of interest" description="Disordered" evidence="1">
    <location>
        <begin position="62"/>
        <end position="100"/>
    </location>
</feature>
<proteinExistence type="predicted"/>
<dbReference type="Proteomes" id="UP000887578">
    <property type="component" value="Unplaced"/>
</dbReference>
<keyword evidence="2" id="KW-1185">Reference proteome</keyword>
<dbReference type="WBParaSite" id="PDA_v2.g10430.t1">
    <property type="protein sequence ID" value="PDA_v2.g10430.t1"/>
    <property type="gene ID" value="PDA_v2.g10430"/>
</dbReference>
<evidence type="ECO:0000313" key="2">
    <source>
        <dbReference type="Proteomes" id="UP000887578"/>
    </source>
</evidence>